<dbReference type="PANTHER" id="PTHR24399">
    <property type="entry name" value="ZINC FINGER AND BTB DOMAIN-CONTAINING"/>
    <property type="match status" value="1"/>
</dbReference>
<dbReference type="FunFam" id="3.30.160.60:FF:000247">
    <property type="entry name" value="Zinc finger protein 236"/>
    <property type="match status" value="1"/>
</dbReference>
<keyword evidence="5" id="KW-0479">Metal-binding</keyword>
<dbReference type="Gene3D" id="3.30.160.60">
    <property type="entry name" value="Classic Zinc Finger"/>
    <property type="match status" value="9"/>
</dbReference>
<dbReference type="FunFam" id="3.30.160.60:FF:002090">
    <property type="entry name" value="Zinc finger protein 473"/>
    <property type="match status" value="1"/>
</dbReference>
<evidence type="ECO:0000259" key="16">
    <source>
        <dbReference type="PROSITE" id="PS50157"/>
    </source>
</evidence>
<comment type="subcellular location">
    <subcellularLocation>
        <location evidence="2">Nucleus</location>
    </subcellularLocation>
</comment>
<feature type="domain" description="C2H2-type" evidence="16">
    <location>
        <begin position="314"/>
        <end position="341"/>
    </location>
</feature>
<dbReference type="EMBL" id="VCEA01006864">
    <property type="protein sequence ID" value="KAB0337843.1"/>
    <property type="molecule type" value="Genomic_DNA"/>
</dbReference>
<evidence type="ECO:0000256" key="14">
    <source>
        <dbReference type="PROSITE-ProRule" id="PRU00042"/>
    </source>
</evidence>
<dbReference type="GO" id="GO:0002682">
    <property type="term" value="P:regulation of immune system process"/>
    <property type="evidence" value="ECO:0007669"/>
    <property type="project" value="TreeGrafter"/>
</dbReference>
<dbReference type="GO" id="GO:0001227">
    <property type="term" value="F:DNA-binding transcription repressor activity, RNA polymerase II-specific"/>
    <property type="evidence" value="ECO:0007669"/>
    <property type="project" value="TreeGrafter"/>
</dbReference>
<dbReference type="PANTHER" id="PTHR24399:SF71">
    <property type="entry name" value="NOVEL KRAB BOX AND ZINC FINGER, C2H2 TYPE DOMAIN CONTAINING PROTEIN-RELATED"/>
    <property type="match status" value="1"/>
</dbReference>
<gene>
    <name evidence="17" type="ORF">FD754_024961</name>
</gene>
<sequence>MALEFSLALYLLHFDAKNQLIKNSAWLEISLPWWLNISPTHVIKHLQPKVNSDKREPFQTLMLGRPESYGVKHFHLWETQENMCDIECQGRDDKRNQKGTPVSLDGNVPDGRDSHDRKDAGITLFGNSLGFNFQDKLQILQTGGVTSEYNEVERSVNNSFSFSPLQRSPPCVQTSVSNIYGNDFMNPSVITQDLRAHRVKPYKCDECGKACLKGSCLIKHQAIHRREKSHKCEVCGKLFDQSSQLAHHLKIHSEVKCYKCNECGKTFNDSSTLARHQIIHSGANLHKCDVCDKIFGQNSFLVSHRTIPARKRSYQCNECGKSFTDSSTLRRHQKIHTGEKLFKCDICDKLFSRNAYLAVHQRVHTGEKPYKCNECGKRYSHSSQFRRHKIFHTGERPYKCDECGKTFCEKSDLLRHQTIHTGEKPYNCDECGK</sequence>
<dbReference type="Proteomes" id="UP000326458">
    <property type="component" value="Unassembled WGS sequence"/>
</dbReference>
<keyword evidence="13" id="KW-0539">Nucleus</keyword>
<evidence type="ECO:0000256" key="15">
    <source>
        <dbReference type="SAM" id="MobiDB-lite"/>
    </source>
</evidence>
<evidence type="ECO:0000256" key="8">
    <source>
        <dbReference type="ARBA" id="ARBA00022833"/>
    </source>
</evidence>
<evidence type="ECO:0000256" key="13">
    <source>
        <dbReference type="ARBA" id="ARBA00023242"/>
    </source>
</evidence>
<evidence type="ECO:0000313" key="18">
    <source>
        <dbReference type="Proteomes" id="UP000326458"/>
    </source>
</evidence>
<evidence type="ECO:0000256" key="6">
    <source>
        <dbReference type="ARBA" id="ARBA00022737"/>
    </source>
</evidence>
<keyword evidence="12" id="KW-0804">Transcription</keyword>
<feature type="domain" description="C2H2-type" evidence="16">
    <location>
        <begin position="342"/>
        <end position="369"/>
    </location>
</feature>
<dbReference type="Pfam" id="PF00096">
    <property type="entry name" value="zf-C2H2"/>
    <property type="match status" value="6"/>
</dbReference>
<keyword evidence="10" id="KW-0805">Transcription regulation</keyword>
<keyword evidence="9" id="KW-0832">Ubl conjugation</keyword>
<dbReference type="GO" id="GO:0000978">
    <property type="term" value="F:RNA polymerase II cis-regulatory region sequence-specific DNA binding"/>
    <property type="evidence" value="ECO:0007669"/>
    <property type="project" value="TreeGrafter"/>
</dbReference>
<evidence type="ECO:0000313" key="17">
    <source>
        <dbReference type="EMBL" id="KAB0337843.1"/>
    </source>
</evidence>
<evidence type="ECO:0000256" key="7">
    <source>
        <dbReference type="ARBA" id="ARBA00022771"/>
    </source>
</evidence>
<feature type="domain" description="C2H2-type" evidence="16">
    <location>
        <begin position="258"/>
        <end position="285"/>
    </location>
</feature>
<dbReference type="GO" id="GO:0008270">
    <property type="term" value="F:zinc ion binding"/>
    <property type="evidence" value="ECO:0007669"/>
    <property type="project" value="UniProtKB-KW"/>
</dbReference>
<dbReference type="SMART" id="SM00355">
    <property type="entry name" value="ZnF_C2H2"/>
    <property type="match status" value="8"/>
</dbReference>
<comment type="function">
    <text evidence="1">May be involved in transcriptional regulation.</text>
</comment>
<evidence type="ECO:0000256" key="5">
    <source>
        <dbReference type="ARBA" id="ARBA00022723"/>
    </source>
</evidence>
<evidence type="ECO:0000256" key="3">
    <source>
        <dbReference type="ARBA" id="ARBA00006991"/>
    </source>
</evidence>
<keyword evidence="4" id="KW-1017">Isopeptide bond</keyword>
<keyword evidence="7 14" id="KW-0863">Zinc-finger</keyword>
<dbReference type="GO" id="GO:0005654">
    <property type="term" value="C:nucleoplasm"/>
    <property type="evidence" value="ECO:0007669"/>
    <property type="project" value="TreeGrafter"/>
</dbReference>
<dbReference type="PROSITE" id="PS50157">
    <property type="entry name" value="ZINC_FINGER_C2H2_2"/>
    <property type="match status" value="8"/>
</dbReference>
<feature type="domain" description="C2H2-type" evidence="16">
    <location>
        <begin position="370"/>
        <end position="397"/>
    </location>
</feature>
<feature type="non-terminal residue" evidence="17">
    <location>
        <position position="433"/>
    </location>
</feature>
<evidence type="ECO:0000256" key="9">
    <source>
        <dbReference type="ARBA" id="ARBA00022843"/>
    </source>
</evidence>
<dbReference type="InterPro" id="IPR036236">
    <property type="entry name" value="Znf_C2H2_sf"/>
</dbReference>
<name>A0A5N3UME2_MUNMU</name>
<evidence type="ECO:0000256" key="4">
    <source>
        <dbReference type="ARBA" id="ARBA00022499"/>
    </source>
</evidence>
<dbReference type="InterPro" id="IPR013087">
    <property type="entry name" value="Znf_C2H2_type"/>
</dbReference>
<keyword evidence="18" id="KW-1185">Reference proteome</keyword>
<feature type="domain" description="C2H2-type" evidence="16">
    <location>
        <begin position="286"/>
        <end position="313"/>
    </location>
</feature>
<protein>
    <recommendedName>
        <fullName evidence="16">C2H2-type domain-containing protein</fullName>
    </recommendedName>
</protein>
<accession>A0A5N3UME2</accession>
<dbReference type="GO" id="GO:0001817">
    <property type="term" value="P:regulation of cytokine production"/>
    <property type="evidence" value="ECO:0007669"/>
    <property type="project" value="TreeGrafter"/>
</dbReference>
<evidence type="ECO:0000256" key="2">
    <source>
        <dbReference type="ARBA" id="ARBA00004123"/>
    </source>
</evidence>
<dbReference type="SUPFAM" id="SSF57667">
    <property type="entry name" value="beta-beta-alpha zinc fingers"/>
    <property type="match status" value="4"/>
</dbReference>
<dbReference type="AlphaFoldDB" id="A0A5N3UME2"/>
<dbReference type="FunFam" id="3.30.160.60:FF:000052">
    <property type="entry name" value="zinc finger protein 546 isoform X1"/>
    <property type="match status" value="1"/>
</dbReference>
<evidence type="ECO:0000256" key="1">
    <source>
        <dbReference type="ARBA" id="ARBA00003767"/>
    </source>
</evidence>
<evidence type="ECO:0000256" key="11">
    <source>
        <dbReference type="ARBA" id="ARBA00023125"/>
    </source>
</evidence>
<keyword evidence="11" id="KW-0238">DNA-binding</keyword>
<dbReference type="FunFam" id="3.30.160.60:FF:002239">
    <property type="entry name" value="Zinc finger protein 226"/>
    <property type="match status" value="1"/>
</dbReference>
<evidence type="ECO:0000256" key="12">
    <source>
        <dbReference type="ARBA" id="ARBA00023163"/>
    </source>
</evidence>
<keyword evidence="8" id="KW-0862">Zinc</keyword>
<comment type="similarity">
    <text evidence="3">Belongs to the krueppel C2H2-type zinc-finger protein family.</text>
</comment>
<proteinExistence type="inferred from homology"/>
<keyword evidence="6" id="KW-0677">Repeat</keyword>
<feature type="region of interest" description="Disordered" evidence="15">
    <location>
        <begin position="91"/>
        <end position="117"/>
    </location>
</feature>
<reference evidence="17 18" key="1">
    <citation type="submission" date="2019-06" db="EMBL/GenBank/DDBJ databases">
        <title>Discovery of a novel chromosome fission-fusion reversal in muntjac.</title>
        <authorList>
            <person name="Mudd A.B."/>
            <person name="Bredeson J.V."/>
            <person name="Baum R."/>
            <person name="Hockemeyer D."/>
            <person name="Rokhsar D.S."/>
        </authorList>
    </citation>
    <scope>NUCLEOTIDE SEQUENCE [LARGE SCALE GENOMIC DNA]</scope>
    <source>
        <strain evidence="17">UTSW_UCB_Mm</strain>
        <tissue evidence="17">Fibroblast cell line</tissue>
    </source>
</reference>
<evidence type="ECO:0000256" key="10">
    <source>
        <dbReference type="ARBA" id="ARBA00023015"/>
    </source>
</evidence>
<feature type="domain" description="C2H2-type" evidence="16">
    <location>
        <begin position="398"/>
        <end position="425"/>
    </location>
</feature>
<dbReference type="FunFam" id="3.30.160.60:FF:000016">
    <property type="entry name" value="zinc finger protein 37 homolog"/>
    <property type="match status" value="1"/>
</dbReference>
<organism evidence="17 18">
    <name type="scientific">Muntiacus muntjak</name>
    <name type="common">Barking deer</name>
    <name type="synonym">Indian muntjac</name>
    <dbReference type="NCBI Taxonomy" id="9888"/>
    <lineage>
        <taxon>Eukaryota</taxon>
        <taxon>Metazoa</taxon>
        <taxon>Chordata</taxon>
        <taxon>Craniata</taxon>
        <taxon>Vertebrata</taxon>
        <taxon>Euteleostomi</taxon>
        <taxon>Mammalia</taxon>
        <taxon>Eutheria</taxon>
        <taxon>Laurasiatheria</taxon>
        <taxon>Artiodactyla</taxon>
        <taxon>Ruminantia</taxon>
        <taxon>Pecora</taxon>
        <taxon>Cervidae</taxon>
        <taxon>Muntiacinae</taxon>
        <taxon>Muntiacus</taxon>
    </lineage>
</organism>
<dbReference type="FunFam" id="3.30.160.60:FF:000238">
    <property type="entry name" value="Zinc finger protein 485"/>
    <property type="match status" value="1"/>
</dbReference>
<feature type="domain" description="C2H2-type" evidence="16">
    <location>
        <begin position="202"/>
        <end position="229"/>
    </location>
</feature>
<dbReference type="FunFam" id="3.30.160.60:FF:000053">
    <property type="entry name" value="zinc finger protein 182 isoform X1"/>
    <property type="match status" value="1"/>
</dbReference>
<dbReference type="PROSITE" id="PS00028">
    <property type="entry name" value="ZINC_FINGER_C2H2_1"/>
    <property type="match status" value="7"/>
</dbReference>
<comment type="caution">
    <text evidence="17">The sequence shown here is derived from an EMBL/GenBank/DDBJ whole genome shotgun (WGS) entry which is preliminary data.</text>
</comment>
<feature type="domain" description="C2H2-type" evidence="16">
    <location>
        <begin position="230"/>
        <end position="257"/>
    </location>
</feature>